<gene>
    <name evidence="4" type="ORF">EG328_011993</name>
</gene>
<evidence type="ECO:0000313" key="5">
    <source>
        <dbReference type="Proteomes" id="UP000447873"/>
    </source>
</evidence>
<dbReference type="Pfam" id="PF00172">
    <property type="entry name" value="Zn_clus"/>
    <property type="match status" value="1"/>
</dbReference>
<evidence type="ECO:0000259" key="3">
    <source>
        <dbReference type="PROSITE" id="PS50048"/>
    </source>
</evidence>
<keyword evidence="1" id="KW-0539">Nucleus</keyword>
<dbReference type="InterPro" id="IPR036864">
    <property type="entry name" value="Zn2-C6_fun-type_DNA-bd_sf"/>
</dbReference>
<dbReference type="PROSITE" id="PS50048">
    <property type="entry name" value="ZN2_CY6_FUNGAL_2"/>
    <property type="match status" value="1"/>
</dbReference>
<dbReference type="EMBL" id="WNWS01000097">
    <property type="protein sequence ID" value="KAE9980857.1"/>
    <property type="molecule type" value="Genomic_DNA"/>
</dbReference>
<proteinExistence type="predicted"/>
<dbReference type="GO" id="GO:0008270">
    <property type="term" value="F:zinc ion binding"/>
    <property type="evidence" value="ECO:0007669"/>
    <property type="project" value="InterPro"/>
</dbReference>
<dbReference type="PANTHER" id="PTHR47256">
    <property type="entry name" value="ZN(II)2CYS6 TRANSCRIPTION FACTOR (EUROFUNG)-RELATED"/>
    <property type="match status" value="1"/>
</dbReference>
<dbReference type="AlphaFoldDB" id="A0A8H3V4G5"/>
<organism evidence="4 5">
    <name type="scientific">Venturia inaequalis</name>
    <name type="common">Apple scab fungus</name>
    <dbReference type="NCBI Taxonomy" id="5025"/>
    <lineage>
        <taxon>Eukaryota</taxon>
        <taxon>Fungi</taxon>
        <taxon>Dikarya</taxon>
        <taxon>Ascomycota</taxon>
        <taxon>Pezizomycotina</taxon>
        <taxon>Dothideomycetes</taxon>
        <taxon>Pleosporomycetidae</taxon>
        <taxon>Venturiales</taxon>
        <taxon>Venturiaceae</taxon>
        <taxon>Venturia</taxon>
    </lineage>
</organism>
<dbReference type="Gene3D" id="4.10.240.10">
    <property type="entry name" value="Zn(2)-C6 fungal-type DNA-binding domain"/>
    <property type="match status" value="1"/>
</dbReference>
<name>A0A8H3V4G5_VENIN</name>
<evidence type="ECO:0000313" key="4">
    <source>
        <dbReference type="EMBL" id="KAE9980857.1"/>
    </source>
</evidence>
<accession>A0A8H3V4G5</accession>
<dbReference type="GO" id="GO:0000981">
    <property type="term" value="F:DNA-binding transcription factor activity, RNA polymerase II-specific"/>
    <property type="evidence" value="ECO:0007669"/>
    <property type="project" value="InterPro"/>
</dbReference>
<dbReference type="InterPro" id="IPR053187">
    <property type="entry name" value="Notoamide_regulator"/>
</dbReference>
<reference evidence="4 5" key="1">
    <citation type="submission" date="2018-12" db="EMBL/GenBank/DDBJ databases">
        <title>Venturia inaequalis Genome Resource.</title>
        <authorList>
            <person name="Lichtner F.J."/>
        </authorList>
    </citation>
    <scope>NUCLEOTIDE SEQUENCE [LARGE SCALE GENOMIC DNA]</scope>
    <source>
        <strain evidence="4 5">120213</strain>
    </source>
</reference>
<dbReference type="PANTHER" id="PTHR47256:SF1">
    <property type="entry name" value="ZN(II)2CYS6 TRANSCRIPTION FACTOR (EUROFUNG)"/>
    <property type="match status" value="1"/>
</dbReference>
<evidence type="ECO:0000256" key="2">
    <source>
        <dbReference type="SAM" id="MobiDB-lite"/>
    </source>
</evidence>
<feature type="domain" description="Zn(2)-C6 fungal-type" evidence="3">
    <location>
        <begin position="64"/>
        <end position="95"/>
    </location>
</feature>
<dbReference type="SMART" id="SM00066">
    <property type="entry name" value="GAL4"/>
    <property type="match status" value="1"/>
</dbReference>
<dbReference type="CDD" id="cd00067">
    <property type="entry name" value="GAL4"/>
    <property type="match status" value="1"/>
</dbReference>
<dbReference type="Proteomes" id="UP000447873">
    <property type="component" value="Unassembled WGS sequence"/>
</dbReference>
<feature type="region of interest" description="Disordered" evidence="2">
    <location>
        <begin position="1"/>
        <end position="23"/>
    </location>
</feature>
<protein>
    <recommendedName>
        <fullName evidence="3">Zn(2)-C6 fungal-type domain-containing protein</fullName>
    </recommendedName>
</protein>
<evidence type="ECO:0000256" key="1">
    <source>
        <dbReference type="ARBA" id="ARBA00023242"/>
    </source>
</evidence>
<comment type="caution">
    <text evidence="4">The sequence shown here is derived from an EMBL/GenBank/DDBJ whole genome shotgun (WGS) entry which is preliminary data.</text>
</comment>
<sequence>MSKHSLRSSSRLQPIAPGRLPGPALVGGGQARLSAGMGIEMDVGVASKTALKPSAKRQAVISVACRNCQKQKSKCDGFRPMCGPCGKRGRRDCSYELPRDQRRSTFMRERIGELSRETSELKDIIRGICLAEDREAAVEAARMLVNTGFENTQKVAQLLRSSETLPSFATPGFRRSRGDLVLQSLQDRTSSMPLPHDLSLSHSAFQLPFSYPPAMPQQEYMPFQMANGNYVPHAAPSSSSQGGYWTSSMNSPFSTQDLEFSGWPPAQPEG</sequence>
<dbReference type="InterPro" id="IPR001138">
    <property type="entry name" value="Zn2Cys6_DnaBD"/>
</dbReference>
<dbReference type="SUPFAM" id="SSF57701">
    <property type="entry name" value="Zn2/Cys6 DNA-binding domain"/>
    <property type="match status" value="1"/>
</dbReference>